<sequence length="283" mass="30144">MGKPELKSPPRVGNCAYPYPPPAGTHQGHHNPTDSRGWPLPSPEHPGSPSHVQSMSPRGVAMSQQNQGGIHQRHLSQQHAGAQQLQIDVSAASKVGQSHLSRAVHGTNITSPLTSPTSPTSISSQASFSPVTSPRHEFTTGSNPALSEAYYRTDMTMQPLQHQFEQFHVVNDSGGSHPHHNIAPTYSGLSALVETSTDGGYEIQHETSGSVSSSHGSQSTPSKHHHLNNSSKIPDIVFTGADDHQSKLALLGIGEYPITSWHVLSRAGFRLLPGGGAQSESRS</sequence>
<dbReference type="Proteomes" id="UP000007875">
    <property type="component" value="Unassembled WGS sequence"/>
</dbReference>
<evidence type="ECO:0000313" key="2">
    <source>
        <dbReference type="Ensembl" id="ENSCSAVP00000003086.1"/>
    </source>
</evidence>
<reference evidence="2" key="2">
    <citation type="submission" date="2025-08" db="UniProtKB">
        <authorList>
            <consortium name="Ensembl"/>
        </authorList>
    </citation>
    <scope>IDENTIFICATION</scope>
</reference>
<feature type="compositionally biased region" description="Low complexity" evidence="1">
    <location>
        <begin position="206"/>
        <end position="221"/>
    </location>
</feature>
<protein>
    <submittedName>
        <fullName evidence="2">Uncharacterized protein</fullName>
    </submittedName>
</protein>
<dbReference type="Ensembl" id="ENSCSAVT00000003132.1">
    <property type="protein sequence ID" value="ENSCSAVP00000003086.1"/>
    <property type="gene ID" value="ENSCSAVG00000001832.1"/>
</dbReference>
<feature type="region of interest" description="Disordered" evidence="1">
    <location>
        <begin position="202"/>
        <end position="230"/>
    </location>
</feature>
<accession>H2YCN8</accession>
<dbReference type="AlphaFoldDB" id="H2YCN8"/>
<feature type="compositionally biased region" description="Low complexity" evidence="1">
    <location>
        <begin position="110"/>
        <end position="130"/>
    </location>
</feature>
<name>H2YCN8_CIOSA</name>
<feature type="region of interest" description="Disordered" evidence="1">
    <location>
        <begin position="98"/>
        <end position="144"/>
    </location>
</feature>
<feature type="region of interest" description="Disordered" evidence="1">
    <location>
        <begin position="1"/>
        <end position="84"/>
    </location>
</feature>
<reference evidence="2" key="3">
    <citation type="submission" date="2025-09" db="UniProtKB">
        <authorList>
            <consortium name="Ensembl"/>
        </authorList>
    </citation>
    <scope>IDENTIFICATION</scope>
</reference>
<proteinExistence type="predicted"/>
<evidence type="ECO:0000256" key="1">
    <source>
        <dbReference type="SAM" id="MobiDB-lite"/>
    </source>
</evidence>
<evidence type="ECO:0000313" key="3">
    <source>
        <dbReference type="Proteomes" id="UP000007875"/>
    </source>
</evidence>
<dbReference type="HOGENOM" id="CLU_983379_0_0_1"/>
<reference evidence="3" key="1">
    <citation type="submission" date="2003-08" db="EMBL/GenBank/DDBJ databases">
        <authorList>
            <person name="Birren B."/>
            <person name="Nusbaum C."/>
            <person name="Abebe A."/>
            <person name="Abouelleil A."/>
            <person name="Adekoya E."/>
            <person name="Ait-zahra M."/>
            <person name="Allen N."/>
            <person name="Allen T."/>
            <person name="An P."/>
            <person name="Anderson M."/>
            <person name="Anderson S."/>
            <person name="Arachchi H."/>
            <person name="Armbruster J."/>
            <person name="Bachantsang P."/>
            <person name="Baldwin J."/>
            <person name="Barry A."/>
            <person name="Bayul T."/>
            <person name="Blitshsteyn B."/>
            <person name="Bloom T."/>
            <person name="Blye J."/>
            <person name="Boguslavskiy L."/>
            <person name="Borowsky M."/>
            <person name="Boukhgalter B."/>
            <person name="Brunache A."/>
            <person name="Butler J."/>
            <person name="Calixte N."/>
            <person name="Calvo S."/>
            <person name="Camarata J."/>
            <person name="Campo K."/>
            <person name="Chang J."/>
            <person name="Cheshatsang Y."/>
            <person name="Citroen M."/>
            <person name="Collymore A."/>
            <person name="Considine T."/>
            <person name="Cook A."/>
            <person name="Cooke P."/>
            <person name="Corum B."/>
            <person name="Cuomo C."/>
            <person name="David R."/>
            <person name="Dawoe T."/>
            <person name="Degray S."/>
            <person name="Dodge S."/>
            <person name="Dooley K."/>
            <person name="Dorje P."/>
            <person name="Dorjee K."/>
            <person name="Dorris L."/>
            <person name="Duffey N."/>
            <person name="Dupes A."/>
            <person name="Elkins T."/>
            <person name="Engels R."/>
            <person name="Erickson J."/>
            <person name="Farina A."/>
            <person name="Faro S."/>
            <person name="Ferreira P."/>
            <person name="Fischer H."/>
            <person name="Fitzgerald M."/>
            <person name="Foley K."/>
            <person name="Gage D."/>
            <person name="Galagan J."/>
            <person name="Gearin G."/>
            <person name="Gnerre S."/>
            <person name="Gnirke A."/>
            <person name="Goyette A."/>
            <person name="Graham J."/>
            <person name="Grandbois E."/>
            <person name="Gyaltsen K."/>
            <person name="Hafez N."/>
            <person name="Hagopian D."/>
            <person name="Hagos B."/>
            <person name="Hall J."/>
            <person name="Hatcher B."/>
            <person name="Heller A."/>
            <person name="Higgins H."/>
            <person name="Honan T."/>
            <person name="Horn A."/>
            <person name="Houde N."/>
            <person name="Hughes L."/>
            <person name="Hulme W."/>
            <person name="Husby E."/>
            <person name="Iliev I."/>
            <person name="Jaffe D."/>
            <person name="Jones C."/>
            <person name="Kamal M."/>
            <person name="Kamat A."/>
            <person name="Kamvysselis M."/>
            <person name="Karlsson E."/>
            <person name="Kells C."/>
            <person name="Kieu A."/>
            <person name="Kisner P."/>
            <person name="Kodira C."/>
            <person name="Kulbokas E."/>
            <person name="Labutti K."/>
            <person name="Lama D."/>
            <person name="Landers T."/>
            <person name="Leger J."/>
            <person name="Levine S."/>
            <person name="Lewis D."/>
            <person name="Lewis T."/>
            <person name="Lindblad-toh K."/>
            <person name="Liu X."/>
            <person name="Lokyitsang T."/>
            <person name="Lokyitsang Y."/>
            <person name="Lucien O."/>
            <person name="Lui A."/>
            <person name="Ma L.J."/>
            <person name="Mabbitt R."/>
            <person name="Macdonald J."/>
            <person name="Maclean C."/>
            <person name="Major J."/>
            <person name="Manning J."/>
            <person name="Marabella R."/>
            <person name="Maru K."/>
            <person name="Matthews C."/>
            <person name="Mauceli E."/>
            <person name="Mccarthy M."/>
            <person name="Mcdonough S."/>
            <person name="Mcghee T."/>
            <person name="Meldrim J."/>
            <person name="Meneus L."/>
            <person name="Mesirov J."/>
            <person name="Mihalev A."/>
            <person name="Mihova T."/>
            <person name="Mikkelsen T."/>
            <person name="Mlenga V."/>
            <person name="Moru K."/>
            <person name="Mozes J."/>
            <person name="Mulrain L."/>
            <person name="Munson G."/>
            <person name="Naylor J."/>
            <person name="Newes C."/>
            <person name="Nguyen C."/>
            <person name="Nguyen N."/>
            <person name="Nguyen T."/>
            <person name="Nicol R."/>
            <person name="Nielsen C."/>
            <person name="Nizzari M."/>
            <person name="Norbu C."/>
            <person name="Norbu N."/>
            <person name="O'donnell P."/>
            <person name="Okoawo O."/>
            <person name="O'leary S."/>
            <person name="Omotosho B."/>
            <person name="O'neill K."/>
            <person name="Osman S."/>
            <person name="Parker S."/>
            <person name="Perrin D."/>
            <person name="Phunkhang P."/>
            <person name="Piqani B."/>
            <person name="Purcell S."/>
            <person name="Rachupka T."/>
            <person name="Ramasamy U."/>
            <person name="Rameau R."/>
            <person name="Ray V."/>
            <person name="Raymond C."/>
            <person name="Retta R."/>
            <person name="Richardson S."/>
            <person name="Rise C."/>
            <person name="Rodriguez J."/>
            <person name="Rogers J."/>
            <person name="Rogov P."/>
            <person name="Rutman M."/>
            <person name="Schupbach R."/>
            <person name="Seaman C."/>
            <person name="Settipalli S."/>
            <person name="Sharpe T."/>
            <person name="Sheridan J."/>
            <person name="Sherpa N."/>
            <person name="Shi J."/>
            <person name="Smirnov S."/>
            <person name="Smith C."/>
            <person name="Sougnez C."/>
            <person name="Spencer B."/>
            <person name="Stalker J."/>
            <person name="Stange-thomann N."/>
            <person name="Stavropoulos S."/>
            <person name="Stetson K."/>
            <person name="Stone C."/>
            <person name="Stone S."/>
            <person name="Stubbs M."/>
            <person name="Talamas J."/>
            <person name="Tchuinga P."/>
            <person name="Tenzing P."/>
            <person name="Tesfaye S."/>
            <person name="Theodore J."/>
            <person name="Thoulutsang Y."/>
            <person name="Topham K."/>
            <person name="Towey S."/>
            <person name="Tsamla T."/>
            <person name="Tsomo N."/>
            <person name="Vallee D."/>
            <person name="Vassiliev H."/>
            <person name="Venkataraman V."/>
            <person name="Vinson J."/>
            <person name="Vo A."/>
            <person name="Wade C."/>
            <person name="Wang S."/>
            <person name="Wangchuk T."/>
            <person name="Wangdi T."/>
            <person name="Whittaker C."/>
            <person name="Wilkinson J."/>
            <person name="Wu Y."/>
            <person name="Wyman D."/>
            <person name="Yadav S."/>
            <person name="Yang S."/>
            <person name="Yang X."/>
            <person name="Yeager S."/>
            <person name="Yee E."/>
            <person name="Young G."/>
            <person name="Zainoun J."/>
            <person name="Zembeck L."/>
            <person name="Zimmer A."/>
            <person name="Zody M."/>
            <person name="Lander E."/>
        </authorList>
    </citation>
    <scope>NUCLEOTIDE SEQUENCE [LARGE SCALE GENOMIC DNA]</scope>
</reference>
<keyword evidence="3" id="KW-1185">Reference proteome</keyword>
<dbReference type="InParanoid" id="H2YCN8"/>
<feature type="compositionally biased region" description="Polar residues" evidence="1">
    <location>
        <begin position="50"/>
        <end position="70"/>
    </location>
</feature>
<organism evidence="2 3">
    <name type="scientific">Ciona savignyi</name>
    <name type="common">Pacific transparent sea squirt</name>
    <dbReference type="NCBI Taxonomy" id="51511"/>
    <lineage>
        <taxon>Eukaryota</taxon>
        <taxon>Metazoa</taxon>
        <taxon>Chordata</taxon>
        <taxon>Tunicata</taxon>
        <taxon>Ascidiacea</taxon>
        <taxon>Phlebobranchia</taxon>
        <taxon>Cionidae</taxon>
        <taxon>Ciona</taxon>
    </lineage>
</organism>